<reference evidence="5" key="1">
    <citation type="submission" date="2019-05" db="EMBL/GenBank/DDBJ databases">
        <title>Annotation for the trematode Fasciolopsis buski.</title>
        <authorList>
            <person name="Choi Y.-J."/>
        </authorList>
    </citation>
    <scope>NUCLEOTIDE SEQUENCE</scope>
    <source>
        <strain evidence="5">HT</strain>
        <tissue evidence="5">Whole worm</tissue>
    </source>
</reference>
<feature type="region of interest" description="Disordered" evidence="3">
    <location>
        <begin position="592"/>
        <end position="643"/>
    </location>
</feature>
<feature type="compositionally biased region" description="Polar residues" evidence="3">
    <location>
        <begin position="292"/>
        <end position="301"/>
    </location>
</feature>
<feature type="compositionally biased region" description="Basic and acidic residues" evidence="3">
    <location>
        <begin position="282"/>
        <end position="291"/>
    </location>
</feature>
<feature type="region of interest" description="Disordered" evidence="3">
    <location>
        <begin position="263"/>
        <end position="301"/>
    </location>
</feature>
<feature type="compositionally biased region" description="Low complexity" evidence="3">
    <location>
        <begin position="230"/>
        <end position="244"/>
    </location>
</feature>
<organism evidence="5 6">
    <name type="scientific">Fasciolopsis buskii</name>
    <dbReference type="NCBI Taxonomy" id="27845"/>
    <lineage>
        <taxon>Eukaryota</taxon>
        <taxon>Metazoa</taxon>
        <taxon>Spiralia</taxon>
        <taxon>Lophotrochozoa</taxon>
        <taxon>Platyhelminthes</taxon>
        <taxon>Trematoda</taxon>
        <taxon>Digenea</taxon>
        <taxon>Plagiorchiida</taxon>
        <taxon>Echinostomata</taxon>
        <taxon>Echinostomatoidea</taxon>
        <taxon>Fasciolidae</taxon>
        <taxon>Fasciolopsis</taxon>
    </lineage>
</organism>
<feature type="domain" description="Ras-GEF" evidence="4">
    <location>
        <begin position="1171"/>
        <end position="1411"/>
    </location>
</feature>
<dbReference type="Gene3D" id="1.10.840.10">
    <property type="entry name" value="Ras guanine-nucleotide exchange factors catalytic domain"/>
    <property type="match status" value="1"/>
</dbReference>
<evidence type="ECO:0000259" key="4">
    <source>
        <dbReference type="PROSITE" id="PS50009"/>
    </source>
</evidence>
<dbReference type="Pfam" id="PF00617">
    <property type="entry name" value="RasGEF"/>
    <property type="match status" value="1"/>
</dbReference>
<dbReference type="EMBL" id="LUCM01004876">
    <property type="protein sequence ID" value="KAA0193682.1"/>
    <property type="molecule type" value="Genomic_DNA"/>
</dbReference>
<dbReference type="SUPFAM" id="SSF48366">
    <property type="entry name" value="Ras GEF"/>
    <property type="match status" value="1"/>
</dbReference>
<evidence type="ECO:0000256" key="3">
    <source>
        <dbReference type="SAM" id="MobiDB-lite"/>
    </source>
</evidence>
<accession>A0A8E0VKH4</accession>
<dbReference type="GO" id="GO:0007265">
    <property type="term" value="P:Ras protein signal transduction"/>
    <property type="evidence" value="ECO:0007669"/>
    <property type="project" value="TreeGrafter"/>
</dbReference>
<dbReference type="PROSITE" id="PS00720">
    <property type="entry name" value="RASGEF"/>
    <property type="match status" value="1"/>
</dbReference>
<feature type="compositionally biased region" description="Basic and acidic residues" evidence="3">
    <location>
        <begin position="210"/>
        <end position="220"/>
    </location>
</feature>
<evidence type="ECO:0000313" key="5">
    <source>
        <dbReference type="EMBL" id="KAA0193682.1"/>
    </source>
</evidence>
<proteinExistence type="predicted"/>
<feature type="region of interest" description="Disordered" evidence="3">
    <location>
        <begin position="413"/>
        <end position="468"/>
    </location>
</feature>
<dbReference type="PANTHER" id="PTHR23113">
    <property type="entry name" value="GUANINE NUCLEOTIDE EXCHANGE FACTOR"/>
    <property type="match status" value="1"/>
</dbReference>
<feature type="compositionally biased region" description="Basic and acidic residues" evidence="3">
    <location>
        <begin position="592"/>
        <end position="602"/>
    </location>
</feature>
<feature type="region of interest" description="Disordered" evidence="3">
    <location>
        <begin position="311"/>
        <end position="330"/>
    </location>
</feature>
<evidence type="ECO:0000313" key="6">
    <source>
        <dbReference type="Proteomes" id="UP000728185"/>
    </source>
</evidence>
<dbReference type="PROSITE" id="PS50009">
    <property type="entry name" value="RASGEF_CAT"/>
    <property type="match status" value="1"/>
</dbReference>
<dbReference type="GO" id="GO:0005085">
    <property type="term" value="F:guanyl-nucleotide exchange factor activity"/>
    <property type="evidence" value="ECO:0007669"/>
    <property type="project" value="UniProtKB-KW"/>
</dbReference>
<feature type="compositionally biased region" description="Basic and acidic residues" evidence="3">
    <location>
        <begin position="366"/>
        <end position="375"/>
    </location>
</feature>
<feature type="compositionally biased region" description="Basic and acidic residues" evidence="3">
    <location>
        <begin position="742"/>
        <end position="765"/>
    </location>
</feature>
<dbReference type="SMART" id="SM00229">
    <property type="entry name" value="RasGEFN"/>
    <property type="match status" value="1"/>
</dbReference>
<feature type="region of interest" description="Disordered" evidence="3">
    <location>
        <begin position="680"/>
        <end position="765"/>
    </location>
</feature>
<keyword evidence="1 2" id="KW-0344">Guanine-nucleotide releasing factor</keyword>
<protein>
    <submittedName>
        <fullName evidence="5">RGRF1</fullName>
    </submittedName>
</protein>
<dbReference type="SMART" id="SM00147">
    <property type="entry name" value="RasGEF"/>
    <property type="match status" value="1"/>
</dbReference>
<dbReference type="InterPro" id="IPR001895">
    <property type="entry name" value="RASGEF_cat_dom"/>
</dbReference>
<dbReference type="Pfam" id="PF00618">
    <property type="entry name" value="RasGEF_N"/>
    <property type="match status" value="1"/>
</dbReference>
<dbReference type="PANTHER" id="PTHR23113:SF99">
    <property type="entry name" value="RASGEF DOMAIN-CONTAINING PROTEIN"/>
    <property type="match status" value="1"/>
</dbReference>
<name>A0A8E0VKH4_9TREM</name>
<feature type="compositionally biased region" description="Polar residues" evidence="3">
    <location>
        <begin position="698"/>
        <end position="723"/>
    </location>
</feature>
<dbReference type="CDD" id="cd00155">
    <property type="entry name" value="RasGEF"/>
    <property type="match status" value="1"/>
</dbReference>
<dbReference type="InterPro" id="IPR036964">
    <property type="entry name" value="RASGEF_cat_dom_sf"/>
</dbReference>
<dbReference type="InterPro" id="IPR019804">
    <property type="entry name" value="Ras_G-nucl-exch_fac_CS"/>
</dbReference>
<feature type="compositionally biased region" description="Basic and acidic residues" evidence="3">
    <location>
        <begin position="622"/>
        <end position="633"/>
    </location>
</feature>
<keyword evidence="6" id="KW-1185">Reference proteome</keyword>
<dbReference type="OrthoDB" id="10254377at2759"/>
<dbReference type="Proteomes" id="UP000728185">
    <property type="component" value="Unassembled WGS sequence"/>
</dbReference>
<gene>
    <name evidence="5" type="ORF">FBUS_00273</name>
</gene>
<evidence type="ECO:0000256" key="1">
    <source>
        <dbReference type="ARBA" id="ARBA00022658"/>
    </source>
</evidence>
<feature type="compositionally biased region" description="Basic and acidic residues" evidence="3">
    <location>
        <begin position="687"/>
        <end position="697"/>
    </location>
</feature>
<dbReference type="Gene3D" id="1.20.870.10">
    <property type="entry name" value="Son of sevenless (SoS) protein Chain: S domain 1"/>
    <property type="match status" value="1"/>
</dbReference>
<feature type="compositionally biased region" description="Low complexity" evidence="3">
    <location>
        <begin position="199"/>
        <end position="209"/>
    </location>
</feature>
<feature type="compositionally biased region" description="Polar residues" evidence="3">
    <location>
        <begin position="434"/>
        <end position="444"/>
    </location>
</feature>
<sequence>MMDIPTQNVFQIRHASVGRLLDRLTDARFLSIDFLNTFLLTYRVFTTGLTVIYALKNVLANPEIEGAASSVLVNQQQQQQQQTPPPGGAYQSVQTAGHIDQVLVRDQGFGRLSDSVGFIRLPVLEEQLTRVEEGQSRNEEILSESEEVYNSPDQIIDVLDRSVIVSTTPAAVTSTITVTTTATTSSVIAPENDPGPNVSSSQSPSGDQDQLIKRRPEKLQTTRPLSTSATPNSLTSPGLLTPSSVGDASRMFLSEITFKRELDKEASTRHSVSSTPFPIHTNEPDSTERSHSLTPASTTLAGQSMPLTTDAVAFPSQSPTPLSSPPPLPPLIPRSPVFSGLLGMREDPPLELPILPQVKKTGKSQVRKERPRSATESEASSDRIAMNFNCRLAPLASCEVTLDETEQQLHPIGDGTVISEPVNTRSPRKEHGQAKTTPTETSPMTRAYDGMDDAGDHASNNDGKEDYMTGEFRKSNPALNQSWTILNDLKTQEINPESDSTRVSQRQLSENVSEVLEITEVTGDVDSSPRTPSVTFHRATSAHSSITESLDLATRRIRGKQNANKKACETLIKTAMLTALQCPGGLVRVRPNEESTEADEKQTPGMQLRSSPASPIKTQLNRQREQQQQRENHPNPINGTIRAKTSKTNFGAELSPKECSSPARSPNKFSAARGFFSCGSTNPRASSDQHSDSEQRKSSTLSDRGSDLVSSSRPQSHIFSTGGSAVEDTNKRPKSATVRPTHLSESRGSGDKPTRFPGTDDHIKDKHIQDRLMGTVKLMACTFGGTEELQRARQNAERSAQEFLATANPTAERTDSSTSGCSFVQLPGSSVNGVSGPDFARGSVVSWSGISETPKPKRPSVFSCPDTEVMSPRANVMTPPLFADNSTPIRTRAGAVVTSSRRSKRRSSNTAAAQAFAVATAGSASPLAAAGIMGLGPGIYRSGFRFSAGTASSSATNTGLKPSGASAGSGTWSASGNATSNAASGTSGGAFALRYCTTRNMSAPVTNGSVPISVGTAVGSSTTTAMTASTTSSLSAPVITSVSTTVAGQSVKVTTCTPIHWTQPVPSRVEQQNRRTNIMATASCLRVLNVVRHWITKFPGDFDNDLMLKNEMKTLLELLVCCPHLLLNDQKAAGQLLRQMVCDQLIQNRIDLDTILVPVQIPSEKNFDTLSALDISEQLTFLDFQIFRSIRSEELLNQSWMKPDKEDKAKHVLLVCKRFNEVSRLVVSEIISRTDLNDRVNCIDKWVAIADICRCMQNYNGVLQICAALVNSSVYRLRRTWERVSKQTKQSIDRLQMLVASDGRFKSMREALHRCDPPCIPYLGMYLTDLSFIEEGALNVTENNLVNFCKMRMIAHVIREIQQYHQTPYLITHRRESTSVNPTKVTDYLLDPTRLLDEEQTYQASLTIEPRQSINRQPSSGTN</sequence>
<dbReference type="InterPro" id="IPR023578">
    <property type="entry name" value="Ras_GEF_dom_sf"/>
</dbReference>
<feature type="region of interest" description="Disordered" evidence="3">
    <location>
        <begin position="185"/>
        <end position="245"/>
    </location>
</feature>
<comment type="caution">
    <text evidence="5">The sequence shown here is derived from an EMBL/GenBank/DDBJ whole genome shotgun (WGS) entry which is preliminary data.</text>
</comment>
<dbReference type="InterPro" id="IPR000651">
    <property type="entry name" value="Ras-like_Gua-exchang_fac_N"/>
</dbReference>
<evidence type="ECO:0000256" key="2">
    <source>
        <dbReference type="PROSITE-ProRule" id="PRU00168"/>
    </source>
</evidence>
<dbReference type="InterPro" id="IPR008937">
    <property type="entry name" value="Ras-like_GEF"/>
</dbReference>
<feature type="region of interest" description="Disordered" evidence="3">
    <location>
        <begin position="951"/>
        <end position="985"/>
    </location>
</feature>
<feature type="region of interest" description="Disordered" evidence="3">
    <location>
        <begin position="357"/>
        <end position="380"/>
    </location>
</feature>
<feature type="compositionally biased region" description="Polar residues" evidence="3">
    <location>
        <begin position="604"/>
        <end position="621"/>
    </location>
</feature>
<dbReference type="GO" id="GO:0005886">
    <property type="term" value="C:plasma membrane"/>
    <property type="evidence" value="ECO:0007669"/>
    <property type="project" value="TreeGrafter"/>
</dbReference>